<dbReference type="SMART" id="SM00292">
    <property type="entry name" value="BRCT"/>
    <property type="match status" value="1"/>
</dbReference>
<feature type="domain" description="BRCT" evidence="29">
    <location>
        <begin position="899"/>
        <end position="976"/>
    </location>
</feature>
<comment type="subcellular location">
    <subcellularLocation>
        <location evidence="3">Cytoplasm</location>
    </subcellularLocation>
</comment>
<dbReference type="SUPFAM" id="SSF47802">
    <property type="entry name" value="DNA polymerase beta, N-terminal domain-like"/>
    <property type="match status" value="1"/>
</dbReference>
<evidence type="ECO:0000256" key="10">
    <source>
        <dbReference type="ARBA" id="ARBA00022598"/>
    </source>
</evidence>
<evidence type="ECO:0000256" key="2">
    <source>
        <dbReference type="ARBA" id="ARBA00001946"/>
    </source>
</evidence>
<dbReference type="Gene3D" id="3.40.50.10190">
    <property type="entry name" value="BRCT domain"/>
    <property type="match status" value="1"/>
</dbReference>
<dbReference type="InterPro" id="IPR013839">
    <property type="entry name" value="DNAligase_adenylation"/>
</dbReference>
<evidence type="ECO:0000256" key="22">
    <source>
        <dbReference type="ARBA" id="ARBA00034005"/>
    </source>
</evidence>
<evidence type="ECO:0000256" key="23">
    <source>
        <dbReference type="ARBA" id="ARBA00035717"/>
    </source>
</evidence>
<dbReference type="PRINTS" id="PR00869">
    <property type="entry name" value="DNAPOLX"/>
</dbReference>
<dbReference type="InterPro" id="IPR012340">
    <property type="entry name" value="NA-bd_OB-fold"/>
</dbReference>
<dbReference type="Gene3D" id="3.30.460.10">
    <property type="entry name" value="Beta Polymerase, domain 2"/>
    <property type="match status" value="1"/>
</dbReference>
<dbReference type="InterPro" id="IPR003583">
    <property type="entry name" value="Hlx-hairpin-Hlx_DNA-bd_motif"/>
</dbReference>
<protein>
    <recommendedName>
        <fullName evidence="8">DNA polymerase beta</fullName>
        <ecNumber evidence="4">2.7.7.7</ecNumber>
        <ecNumber evidence="5">4.2.99.18</ecNumber>
        <ecNumber evidence="6">6.5.1.2</ecNumber>
    </recommendedName>
    <alternativeName>
        <fullName evidence="23">5'-deoxyribose-phosphate lyase</fullName>
    </alternativeName>
    <alternativeName>
        <fullName evidence="24">AP lyase</fullName>
    </alternativeName>
    <alternativeName>
        <fullName evidence="7">DNA polymerase lambda</fullName>
    </alternativeName>
</protein>
<dbReference type="InterPro" id="IPR029398">
    <property type="entry name" value="PolB_thumb"/>
</dbReference>
<dbReference type="Gene3D" id="3.30.210.10">
    <property type="entry name" value="DNA polymerase, thumb domain"/>
    <property type="match status" value="1"/>
</dbReference>
<evidence type="ECO:0000256" key="21">
    <source>
        <dbReference type="ARBA" id="ARBA00023239"/>
    </source>
</evidence>
<dbReference type="Gene3D" id="3.30.470.30">
    <property type="entry name" value="DNA ligase/mRNA capping enzyme"/>
    <property type="match status" value="1"/>
</dbReference>
<keyword evidence="13" id="KW-0548">Nucleotidyltransferase</keyword>
<dbReference type="GO" id="GO:0003887">
    <property type="term" value="F:DNA-directed DNA polymerase activity"/>
    <property type="evidence" value="ECO:0007669"/>
    <property type="project" value="UniProtKB-KW"/>
</dbReference>
<keyword evidence="11" id="KW-0237">DNA synthesis</keyword>
<evidence type="ECO:0000256" key="7">
    <source>
        <dbReference type="ARBA" id="ARBA00016513"/>
    </source>
</evidence>
<evidence type="ECO:0000256" key="1">
    <source>
        <dbReference type="ARBA" id="ARBA00001936"/>
    </source>
</evidence>
<evidence type="ECO:0000313" key="30">
    <source>
        <dbReference type="EMBL" id="QHS83544.1"/>
    </source>
</evidence>
<dbReference type="GO" id="GO:0003911">
    <property type="term" value="F:DNA ligase (NAD+) activity"/>
    <property type="evidence" value="ECO:0007669"/>
    <property type="project" value="UniProtKB-EC"/>
</dbReference>
<dbReference type="PANTHER" id="PTHR11276:SF28">
    <property type="entry name" value="DNA POLYMERASE LAMBDA"/>
    <property type="match status" value="1"/>
</dbReference>
<comment type="catalytic activity">
    <reaction evidence="25">
        <text>2'-deoxyribonucleotide-(2'-deoxyribose 5'-phosphate)-2'-deoxyribonucleotide-DNA = a 3'-end 2'-deoxyribonucleotide-(2,3-dehydro-2,3-deoxyribose 5'-phosphate)-DNA + a 5'-end 5'-phospho-2'-deoxyribonucleoside-DNA + H(+)</text>
        <dbReference type="Rhea" id="RHEA:66592"/>
        <dbReference type="Rhea" id="RHEA-COMP:13180"/>
        <dbReference type="Rhea" id="RHEA-COMP:16897"/>
        <dbReference type="Rhea" id="RHEA-COMP:17067"/>
        <dbReference type="ChEBI" id="CHEBI:15378"/>
        <dbReference type="ChEBI" id="CHEBI:136412"/>
        <dbReference type="ChEBI" id="CHEBI:157695"/>
        <dbReference type="ChEBI" id="CHEBI:167181"/>
        <dbReference type="EC" id="4.2.99.18"/>
    </reaction>
</comment>
<evidence type="ECO:0000256" key="26">
    <source>
        <dbReference type="ARBA" id="ARBA00044678"/>
    </source>
</evidence>
<dbReference type="Gene3D" id="1.10.150.20">
    <property type="entry name" value="5' to 3' exonuclease, C-terminal subdomain"/>
    <property type="match status" value="2"/>
</dbReference>
<dbReference type="InterPro" id="IPR036420">
    <property type="entry name" value="BRCT_dom_sf"/>
</dbReference>
<comment type="catalytic activity">
    <reaction evidence="26">
        <text>a 5'-end 2'-deoxyribose-2'-deoxyribonucleotide-DNA = (2E,4S)-4-hydroxypenten-2-al-5-phosphate + a 5'-end 5'-phospho-2'-deoxyribonucleoside-DNA + H(+)</text>
        <dbReference type="Rhea" id="RHEA:76255"/>
        <dbReference type="Rhea" id="RHEA-COMP:13180"/>
        <dbReference type="Rhea" id="RHEA-COMP:18657"/>
        <dbReference type="ChEBI" id="CHEBI:15378"/>
        <dbReference type="ChEBI" id="CHEBI:136412"/>
        <dbReference type="ChEBI" id="CHEBI:195194"/>
        <dbReference type="ChEBI" id="CHEBI:195195"/>
    </reaction>
</comment>
<name>A0A6C0AUP9_9ZZZZ</name>
<dbReference type="SUPFAM" id="SSF52113">
    <property type="entry name" value="BRCT domain"/>
    <property type="match status" value="1"/>
</dbReference>
<dbReference type="Pfam" id="PF14792">
    <property type="entry name" value="DNA_pol_B_palm"/>
    <property type="match status" value="1"/>
</dbReference>
<keyword evidence="20" id="KW-0234">DNA repair</keyword>
<dbReference type="InterPro" id="IPR013840">
    <property type="entry name" value="DNAligase_N"/>
</dbReference>
<evidence type="ECO:0000256" key="3">
    <source>
        <dbReference type="ARBA" id="ARBA00004496"/>
    </source>
</evidence>
<dbReference type="InterPro" id="IPR043519">
    <property type="entry name" value="NT_sf"/>
</dbReference>
<evidence type="ECO:0000256" key="13">
    <source>
        <dbReference type="ARBA" id="ARBA00022695"/>
    </source>
</evidence>
<keyword evidence="9" id="KW-0488">Methylation</keyword>
<dbReference type="SMART" id="SM00532">
    <property type="entry name" value="LIGANc"/>
    <property type="match status" value="1"/>
</dbReference>
<dbReference type="InterPro" id="IPR010996">
    <property type="entry name" value="HHH_MUS81"/>
</dbReference>
<dbReference type="SUPFAM" id="SSF50249">
    <property type="entry name" value="Nucleic acid-binding proteins"/>
    <property type="match status" value="1"/>
</dbReference>
<dbReference type="Pfam" id="PF14520">
    <property type="entry name" value="HHH_5"/>
    <property type="match status" value="1"/>
</dbReference>
<dbReference type="InterPro" id="IPR001357">
    <property type="entry name" value="BRCT_dom"/>
</dbReference>
<keyword evidence="21" id="KW-0456">Lyase</keyword>
<evidence type="ECO:0000256" key="4">
    <source>
        <dbReference type="ARBA" id="ARBA00012417"/>
    </source>
</evidence>
<evidence type="ECO:0000256" key="19">
    <source>
        <dbReference type="ARBA" id="ARBA00023053"/>
    </source>
</evidence>
<dbReference type="SUPFAM" id="SSF81301">
    <property type="entry name" value="Nucleotidyltransferase"/>
    <property type="match status" value="1"/>
</dbReference>
<dbReference type="EC" id="4.2.99.18" evidence="5"/>
<dbReference type="GO" id="GO:0006303">
    <property type="term" value="P:double-strand break repair via nonhomologous end joining"/>
    <property type="evidence" value="ECO:0007669"/>
    <property type="project" value="TreeGrafter"/>
</dbReference>
<comment type="function">
    <text evidence="27">Repair polymerase that plays a key role in base-excision repair. During this process, the damaged base is excised by specific DNA glycosylases, the DNA backbone is nicked at the abasic site by an apurinic/apyrimidic (AP) endonuclease, and POLB removes 5'-deoxyribose-phosphate from the preincised AP site acting as a 5'-deoxyribose-phosphate lyase (5'-dRP lyase); through its DNA polymerase activity, it adds one nucleotide to the 3' end of the arising single-nucleotide gap. Conducts 'gap-filling' DNA synthesis in a stepwise distributive fashion rather than in a processive fashion as for other DNA polymerases. It is also able to cleave sugar-phosphate bonds 3' to an intact AP site, acting as an AP lyase.</text>
</comment>
<dbReference type="EC" id="6.5.1.2" evidence="6"/>
<dbReference type="InterPro" id="IPR010995">
    <property type="entry name" value="DNA_repair_Rad51/TF_NusA_a-hlx"/>
</dbReference>
<comment type="cofactor">
    <cofactor evidence="2">
        <name>Mg(2+)</name>
        <dbReference type="ChEBI" id="CHEBI:18420"/>
    </cofactor>
</comment>
<dbReference type="SMART" id="SM00278">
    <property type="entry name" value="HhH1"/>
    <property type="match status" value="4"/>
</dbReference>
<evidence type="ECO:0000256" key="5">
    <source>
        <dbReference type="ARBA" id="ARBA00012720"/>
    </source>
</evidence>
<dbReference type="GO" id="GO:0003677">
    <property type="term" value="F:DNA binding"/>
    <property type="evidence" value="ECO:0007669"/>
    <property type="project" value="InterPro"/>
</dbReference>
<dbReference type="InterPro" id="IPR002008">
    <property type="entry name" value="DNA_pol_X_beta-like"/>
</dbReference>
<dbReference type="InterPro" id="IPR002054">
    <property type="entry name" value="DNA-dir_DNA_pol_X"/>
</dbReference>
<evidence type="ECO:0000256" key="27">
    <source>
        <dbReference type="ARBA" id="ARBA00045548"/>
    </source>
</evidence>
<dbReference type="CDD" id="cd00141">
    <property type="entry name" value="NT_POLXc"/>
    <property type="match status" value="1"/>
</dbReference>
<comment type="catalytic activity">
    <reaction evidence="28">
        <text>DNA(n) + a 2'-deoxyribonucleoside 5'-triphosphate = DNA(n+1) + diphosphate</text>
        <dbReference type="Rhea" id="RHEA:22508"/>
        <dbReference type="Rhea" id="RHEA-COMP:17339"/>
        <dbReference type="Rhea" id="RHEA-COMP:17340"/>
        <dbReference type="ChEBI" id="CHEBI:33019"/>
        <dbReference type="ChEBI" id="CHEBI:61560"/>
        <dbReference type="ChEBI" id="CHEBI:173112"/>
        <dbReference type="EC" id="2.7.7.7"/>
    </reaction>
</comment>
<keyword evidence="18" id="KW-0520">NAD</keyword>
<dbReference type="GO" id="GO:0000166">
    <property type="term" value="F:nucleotide binding"/>
    <property type="evidence" value="ECO:0007669"/>
    <property type="project" value="InterPro"/>
</dbReference>
<organism evidence="30">
    <name type="scientific">viral metagenome</name>
    <dbReference type="NCBI Taxonomy" id="1070528"/>
    <lineage>
        <taxon>unclassified sequences</taxon>
        <taxon>metagenomes</taxon>
        <taxon>organismal metagenomes</taxon>
    </lineage>
</organism>
<sequence>MAQKIWNSDFVDALNELETISKNKGEPFRARAYKTASDTILSMPEEIYDVNQLKDEKGIGKTIFEKLKSLVETGKINAIEREKSNILHQLCKIYGVGPKKALDLSNKVSSIEELRSKQELLNDKQKIGLFYFEDIQKRIPRAEIEEFDAKIQDIIKDLKTQDSSINAEIVGSFRRGALSSGDIDIIFTSDDPKSFSLFLEKVSDANMILAYLSKGSKKSLTIGTLGKDDSIARRIDFLYSPPNEYPFAILYFTGSMAFNVVMRGHSLIMGYSLNEHGFTPQPINESFKTEEDIFEFLGQEYKSPSQRSSGAAVVLKEKNDVVTMNGGAKDNKPEIALKKKMRNTKKMKYDGSQFDENYKNMDLGDIVKLIRRASDAYYNSSPIMTDAEFDILRDHVESVAPDHPVLKEIGAPVVSRHKVTLPYFMPSMDKVKPESLDKWLNNYKGPYVISAKLDGVSAMYVQKGDSMNLYTRGNGSVGQDISHLIQYIRNIPSNNGEDMVIRGELIISDSDFEKNFANEKANARNMVSGLVSRKNGLQKNRMQYVHFVVYEVISPVLSPSDQMKFAEKKDFEVVHHEISTVMSVEMASFTLIKWRKDDKYSIDGIIISQNDIFKRENSNPKHSVAFKMVLSDQSKESVVTGVTWNTSKHGLKKPIVQIEPINIGGVTVKNISGQNGKFIESNMIGPGAIIEVVRRGDVIPYIENVIKPANKPAMPDGEYEWTATNVDIIVPVDDESRERLALAFFKDIGVDGLGIGNIKKFSKAGFKTIPQILKMTKEDILNIEGFKEKSAQKIYSGLQELQTDNFGKVPIEKLMGLSGTFGRGIGSRRIKEIFKLYPDVLNRNISEGEMIELIQTVPGFSVKTATQFAEGLEKFKSFAQNIGFNYITQEASTTNIDKKNEGVLSGKSIVFTGGKDKELELLITENGGEIGSSVSSKTFAVITKDINNSSTKTKKAVSLGVPVYSIEVFKDMYLST</sequence>
<dbReference type="PANTHER" id="PTHR11276">
    <property type="entry name" value="DNA POLYMERASE TYPE-X FAMILY MEMBER"/>
    <property type="match status" value="1"/>
</dbReference>
<dbReference type="Pfam" id="PF14716">
    <property type="entry name" value="HHH_8"/>
    <property type="match status" value="1"/>
</dbReference>
<dbReference type="InterPro" id="IPR022312">
    <property type="entry name" value="DNA_pol_X"/>
</dbReference>
<dbReference type="EMBL" id="MN738760">
    <property type="protein sequence ID" value="QHS83544.1"/>
    <property type="molecule type" value="Genomic_DNA"/>
</dbReference>
<dbReference type="SMART" id="SM00483">
    <property type="entry name" value="POLXc"/>
    <property type="match status" value="1"/>
</dbReference>
<proteinExistence type="predicted"/>
<dbReference type="Gene3D" id="2.40.50.140">
    <property type="entry name" value="Nucleic acid-binding proteins"/>
    <property type="match status" value="1"/>
</dbReference>
<evidence type="ECO:0000259" key="29">
    <source>
        <dbReference type="PROSITE" id="PS50172"/>
    </source>
</evidence>
<keyword evidence="19" id="KW-0915">Sodium</keyword>
<comment type="catalytic activity">
    <reaction evidence="22">
        <text>NAD(+) + (deoxyribonucleotide)n-3'-hydroxyl + 5'-phospho-(deoxyribonucleotide)m = (deoxyribonucleotide)n+m + AMP + beta-nicotinamide D-nucleotide.</text>
        <dbReference type="EC" id="6.5.1.2"/>
    </reaction>
</comment>
<evidence type="ECO:0000256" key="17">
    <source>
        <dbReference type="ARBA" id="ARBA00022932"/>
    </source>
</evidence>
<dbReference type="Pfam" id="PF01653">
    <property type="entry name" value="DNA_ligase_aden"/>
    <property type="match status" value="1"/>
</dbReference>
<evidence type="ECO:0000256" key="11">
    <source>
        <dbReference type="ARBA" id="ARBA00022634"/>
    </source>
</evidence>
<evidence type="ECO:0000256" key="20">
    <source>
        <dbReference type="ARBA" id="ARBA00023204"/>
    </source>
</evidence>
<dbReference type="Pfam" id="PF00533">
    <property type="entry name" value="BRCT"/>
    <property type="match status" value="1"/>
</dbReference>
<dbReference type="Pfam" id="PF14791">
    <property type="entry name" value="DNA_pol_B_thumb"/>
    <property type="match status" value="1"/>
</dbReference>
<evidence type="ECO:0000256" key="25">
    <source>
        <dbReference type="ARBA" id="ARBA00044632"/>
    </source>
</evidence>
<dbReference type="InterPro" id="IPR018944">
    <property type="entry name" value="DNA_pol_lambd_fingers_domain"/>
</dbReference>
<dbReference type="Gene3D" id="1.10.150.110">
    <property type="entry name" value="DNA polymerase beta, N-terminal domain-like"/>
    <property type="match status" value="1"/>
</dbReference>
<evidence type="ECO:0000256" key="9">
    <source>
        <dbReference type="ARBA" id="ARBA00022481"/>
    </source>
</evidence>
<accession>A0A6C0AUP9</accession>
<keyword evidence="12" id="KW-0808">Transferase</keyword>
<keyword evidence="14" id="KW-0235">DNA replication</keyword>
<dbReference type="GO" id="GO:0006260">
    <property type="term" value="P:DNA replication"/>
    <property type="evidence" value="ECO:0007669"/>
    <property type="project" value="UniProtKB-KW"/>
</dbReference>
<dbReference type="InterPro" id="IPR037160">
    <property type="entry name" value="DNA_Pol_thumb_sf"/>
</dbReference>
<dbReference type="GO" id="GO:0140078">
    <property type="term" value="F:class I DNA-(apurinic or apyrimidinic site) endonuclease activity"/>
    <property type="evidence" value="ECO:0007669"/>
    <property type="project" value="UniProtKB-EC"/>
</dbReference>
<evidence type="ECO:0000256" key="12">
    <source>
        <dbReference type="ARBA" id="ARBA00022679"/>
    </source>
</evidence>
<evidence type="ECO:0000256" key="18">
    <source>
        <dbReference type="ARBA" id="ARBA00023027"/>
    </source>
</evidence>
<reference evidence="30" key="1">
    <citation type="journal article" date="2020" name="Nature">
        <title>Giant virus diversity and host interactions through global metagenomics.</title>
        <authorList>
            <person name="Schulz F."/>
            <person name="Roux S."/>
            <person name="Paez-Espino D."/>
            <person name="Jungbluth S."/>
            <person name="Walsh D.A."/>
            <person name="Denef V.J."/>
            <person name="McMahon K.D."/>
            <person name="Konstantinidis K.T."/>
            <person name="Eloe-Fadrosh E.A."/>
            <person name="Kyrpides N.C."/>
            <person name="Woyke T."/>
        </authorList>
    </citation>
    <scope>NUCLEOTIDE SEQUENCE</scope>
    <source>
        <strain evidence="30">GVMAG-S-ERX555961-36</strain>
    </source>
</reference>
<dbReference type="Pfam" id="PF03120">
    <property type="entry name" value="OB_DNA_ligase"/>
    <property type="match status" value="1"/>
</dbReference>
<dbReference type="EC" id="2.7.7.7" evidence="4"/>
<keyword evidence="10" id="KW-0436">Ligase</keyword>
<dbReference type="GO" id="GO:0005634">
    <property type="term" value="C:nucleus"/>
    <property type="evidence" value="ECO:0007669"/>
    <property type="project" value="TreeGrafter"/>
</dbReference>
<dbReference type="SUPFAM" id="SSF47794">
    <property type="entry name" value="Rad51 N-terminal domain-like"/>
    <property type="match status" value="1"/>
</dbReference>
<evidence type="ECO:0000256" key="14">
    <source>
        <dbReference type="ARBA" id="ARBA00022705"/>
    </source>
</evidence>
<dbReference type="SUPFAM" id="SSF56091">
    <property type="entry name" value="DNA ligase/mRNA capping enzyme, catalytic domain"/>
    <property type="match status" value="1"/>
</dbReference>
<dbReference type="InterPro" id="IPR028207">
    <property type="entry name" value="DNA_pol_B_palm_palm"/>
</dbReference>
<dbReference type="GO" id="GO:0005737">
    <property type="term" value="C:cytoplasm"/>
    <property type="evidence" value="ECO:0007669"/>
    <property type="project" value="UniProtKB-SubCell"/>
</dbReference>
<dbReference type="InterPro" id="IPR004150">
    <property type="entry name" value="NAD_DNA_ligase_OB"/>
</dbReference>
<dbReference type="Pfam" id="PF10391">
    <property type="entry name" value="DNA_pol_lambd_f"/>
    <property type="match status" value="1"/>
</dbReference>
<evidence type="ECO:0000256" key="15">
    <source>
        <dbReference type="ARBA" id="ARBA00022763"/>
    </source>
</evidence>
<keyword evidence="15" id="KW-0227">DNA damage</keyword>
<evidence type="ECO:0000256" key="8">
    <source>
        <dbReference type="ARBA" id="ARBA00020020"/>
    </source>
</evidence>
<dbReference type="PRINTS" id="PR00870">
    <property type="entry name" value="DNAPOLXBETA"/>
</dbReference>
<dbReference type="InterPro" id="IPR027421">
    <property type="entry name" value="DNA_pol_lamdba_lyase_dom_sf"/>
</dbReference>
<evidence type="ECO:0000256" key="16">
    <source>
        <dbReference type="ARBA" id="ARBA00022843"/>
    </source>
</evidence>
<keyword evidence="17" id="KW-0239">DNA-directed DNA polymerase</keyword>
<comment type="cofactor">
    <cofactor evidence="1">
        <name>Mn(2+)</name>
        <dbReference type="ChEBI" id="CHEBI:29035"/>
    </cofactor>
</comment>
<evidence type="ECO:0000256" key="6">
    <source>
        <dbReference type="ARBA" id="ARBA00012722"/>
    </source>
</evidence>
<dbReference type="AlphaFoldDB" id="A0A6C0AUP9"/>
<evidence type="ECO:0000256" key="28">
    <source>
        <dbReference type="ARBA" id="ARBA00049244"/>
    </source>
</evidence>
<dbReference type="SUPFAM" id="SSF81585">
    <property type="entry name" value="PsbU/PolX domain-like"/>
    <property type="match status" value="1"/>
</dbReference>
<evidence type="ECO:0000256" key="24">
    <source>
        <dbReference type="ARBA" id="ARBA00035726"/>
    </source>
</evidence>
<keyword evidence="16" id="KW-0832">Ubl conjugation</keyword>
<dbReference type="PROSITE" id="PS50172">
    <property type="entry name" value="BRCT"/>
    <property type="match status" value="1"/>
</dbReference>